<reference evidence="2" key="1">
    <citation type="submission" date="2023-04" db="EMBL/GenBank/DDBJ databases">
        <title>Completed genome of Mycoplasma lagogenitalium type strain 12MS.</title>
        <authorList>
            <person name="Spergser J."/>
        </authorList>
    </citation>
    <scope>NUCLEOTIDE SEQUENCE</scope>
    <source>
        <strain evidence="2">12MS</strain>
    </source>
</reference>
<sequence>MKVEIVGEFIKLSQFLKKIKIIDSGGEAKNFLLRHEVTINGQKSESRGSKIKIGDVVWVDKEVYYIIAAE</sequence>
<evidence type="ECO:0000313" key="2">
    <source>
        <dbReference type="EMBL" id="WGI36661.1"/>
    </source>
</evidence>
<evidence type="ECO:0000313" key="3">
    <source>
        <dbReference type="Proteomes" id="UP001179842"/>
    </source>
</evidence>
<dbReference type="Gene3D" id="3.10.290.10">
    <property type="entry name" value="RNA-binding S4 domain"/>
    <property type="match status" value="1"/>
</dbReference>
<dbReference type="SUPFAM" id="SSF55174">
    <property type="entry name" value="Alpha-L RNA-binding motif"/>
    <property type="match status" value="1"/>
</dbReference>
<dbReference type="Proteomes" id="UP001179842">
    <property type="component" value="Chromosome"/>
</dbReference>
<keyword evidence="1" id="KW-0694">RNA-binding</keyword>
<dbReference type="EMBL" id="CP122979">
    <property type="protein sequence ID" value="WGI36661.1"/>
    <property type="molecule type" value="Genomic_DNA"/>
</dbReference>
<keyword evidence="3" id="KW-1185">Reference proteome</keyword>
<proteinExistence type="predicted"/>
<protein>
    <submittedName>
        <fullName evidence="2">RNA-binding S4 domain-containing protein</fullName>
    </submittedName>
</protein>
<organism evidence="2 3">
    <name type="scientific">Mesomycoplasma lagogenitalium</name>
    <dbReference type="NCBI Taxonomy" id="171286"/>
    <lineage>
        <taxon>Bacteria</taxon>
        <taxon>Bacillati</taxon>
        <taxon>Mycoplasmatota</taxon>
        <taxon>Mycoplasmoidales</taxon>
        <taxon>Metamycoplasmataceae</taxon>
        <taxon>Mesomycoplasma</taxon>
    </lineage>
</organism>
<dbReference type="CDD" id="cd00165">
    <property type="entry name" value="S4"/>
    <property type="match status" value="1"/>
</dbReference>
<dbReference type="Pfam" id="PF13275">
    <property type="entry name" value="S4_2"/>
    <property type="match status" value="1"/>
</dbReference>
<dbReference type="RefSeq" id="WP_280101962.1">
    <property type="nucleotide sequence ID" value="NZ_CP122979.1"/>
</dbReference>
<dbReference type="PROSITE" id="PS50889">
    <property type="entry name" value="S4"/>
    <property type="match status" value="1"/>
</dbReference>
<accession>A0ABY8LW66</accession>
<dbReference type="InterPro" id="IPR036986">
    <property type="entry name" value="S4_RNA-bd_sf"/>
</dbReference>
<name>A0ABY8LW66_9BACT</name>
<evidence type="ECO:0000256" key="1">
    <source>
        <dbReference type="PROSITE-ProRule" id="PRU00182"/>
    </source>
</evidence>
<gene>
    <name evidence="2" type="ORF">QEG99_00015</name>
</gene>